<organism evidence="3 4">
    <name type="scientific">Thioalkalivibrio denitrificans</name>
    <dbReference type="NCBI Taxonomy" id="108003"/>
    <lineage>
        <taxon>Bacteria</taxon>
        <taxon>Pseudomonadati</taxon>
        <taxon>Pseudomonadota</taxon>
        <taxon>Gammaproteobacteria</taxon>
        <taxon>Chromatiales</taxon>
        <taxon>Ectothiorhodospiraceae</taxon>
        <taxon>Thioalkalivibrio</taxon>
    </lineage>
</organism>
<feature type="domain" description="Regulator of nucleoside diphosphate kinase N-terminal" evidence="2">
    <location>
        <begin position="5"/>
        <end position="45"/>
    </location>
</feature>
<keyword evidence="4" id="KW-1185">Reference proteome</keyword>
<dbReference type="PANTHER" id="PTHR30437">
    <property type="entry name" value="TRANSCRIPTION ELONGATION FACTOR GREA"/>
    <property type="match status" value="1"/>
</dbReference>
<dbReference type="PANTHER" id="PTHR30437:SF5">
    <property type="entry name" value="REGULATOR OF NUCLEOSIDE DIPHOSPHATE KINASE"/>
    <property type="match status" value="1"/>
</dbReference>
<dbReference type="EMBL" id="MVBK01000060">
    <property type="protein sequence ID" value="OOG23627.1"/>
    <property type="molecule type" value="Genomic_DNA"/>
</dbReference>
<dbReference type="InterPro" id="IPR023459">
    <property type="entry name" value="Tscrpt_elong_fac_GreA/B_fam"/>
</dbReference>
<dbReference type="AlphaFoldDB" id="A0A1V3NEV0"/>
<dbReference type="Gene3D" id="3.10.50.30">
    <property type="entry name" value="Transcription elongation factor, GreA/GreB, C-terminal domain"/>
    <property type="match status" value="1"/>
</dbReference>
<evidence type="ECO:0000259" key="2">
    <source>
        <dbReference type="Pfam" id="PF14760"/>
    </source>
</evidence>
<dbReference type="RefSeq" id="WP_077279186.1">
    <property type="nucleotide sequence ID" value="NZ_MVBK01000060.1"/>
</dbReference>
<dbReference type="GO" id="GO:0070063">
    <property type="term" value="F:RNA polymerase binding"/>
    <property type="evidence" value="ECO:0007669"/>
    <property type="project" value="InterPro"/>
</dbReference>
<dbReference type="GO" id="GO:0016301">
    <property type="term" value="F:kinase activity"/>
    <property type="evidence" value="ECO:0007669"/>
    <property type="project" value="UniProtKB-KW"/>
</dbReference>
<dbReference type="STRING" id="108003.B1C78_10915"/>
<keyword evidence="3" id="KW-0808">Transferase</keyword>
<dbReference type="GO" id="GO:0032784">
    <property type="term" value="P:regulation of DNA-templated transcription elongation"/>
    <property type="evidence" value="ECO:0007669"/>
    <property type="project" value="InterPro"/>
</dbReference>
<dbReference type="InterPro" id="IPR036953">
    <property type="entry name" value="GreA/GreB_C_sf"/>
</dbReference>
<dbReference type="GO" id="GO:0003677">
    <property type="term" value="F:DNA binding"/>
    <property type="evidence" value="ECO:0007669"/>
    <property type="project" value="InterPro"/>
</dbReference>
<dbReference type="Proteomes" id="UP000189462">
    <property type="component" value="Unassembled WGS sequence"/>
</dbReference>
<protein>
    <submittedName>
        <fullName evidence="3">Nucleoside diphosphate kinase regulator</fullName>
    </submittedName>
</protein>
<dbReference type="OrthoDB" id="192847at2"/>
<reference evidence="3 4" key="1">
    <citation type="submission" date="2017-02" db="EMBL/GenBank/DDBJ databases">
        <title>Genomic diversity within the haloalkaliphilic genus Thioalkalivibrio.</title>
        <authorList>
            <person name="Ahn A.-C."/>
            <person name="Meier-Kolthoff J."/>
            <person name="Overmars L."/>
            <person name="Richter M."/>
            <person name="Woyke T."/>
            <person name="Sorokin D.Y."/>
            <person name="Muyzer G."/>
        </authorList>
    </citation>
    <scope>NUCLEOTIDE SEQUENCE [LARGE SCALE GENOMIC DNA]</scope>
    <source>
        <strain evidence="3 4">ALJD</strain>
    </source>
</reference>
<name>A0A1V3NEV0_9GAMM</name>
<comment type="caution">
    <text evidence="3">The sequence shown here is derived from an EMBL/GenBank/DDBJ whole genome shotgun (WGS) entry which is preliminary data.</text>
</comment>
<evidence type="ECO:0000313" key="4">
    <source>
        <dbReference type="Proteomes" id="UP000189462"/>
    </source>
</evidence>
<dbReference type="InterPro" id="IPR029462">
    <property type="entry name" value="Rnk_N"/>
</dbReference>
<dbReference type="Pfam" id="PF14760">
    <property type="entry name" value="Rnk_N"/>
    <property type="match status" value="1"/>
</dbReference>
<dbReference type="SUPFAM" id="SSF54534">
    <property type="entry name" value="FKBP-like"/>
    <property type="match status" value="1"/>
</dbReference>
<sequence>MTQQPPITVSSLDLERLEQLLDGLPRDAQAAHQALREELNRANVVESDKIPPSVVTMNSTVRFRVEPEGNEFERTLVYPSGMDGSPERISVLAPIGSALLGLSVGDSIAWPSPRGGDMTVRIMEILYQPEAAGEMHR</sequence>
<dbReference type="GO" id="GO:0006354">
    <property type="term" value="P:DNA-templated transcription elongation"/>
    <property type="evidence" value="ECO:0007669"/>
    <property type="project" value="TreeGrafter"/>
</dbReference>
<proteinExistence type="predicted"/>
<feature type="domain" description="Transcription elongation factor GreA/GreB C-terminal" evidence="1">
    <location>
        <begin position="52"/>
        <end position="127"/>
    </location>
</feature>
<evidence type="ECO:0000313" key="3">
    <source>
        <dbReference type="EMBL" id="OOG23627.1"/>
    </source>
</evidence>
<dbReference type="FunFam" id="3.10.50.30:FF:000002">
    <property type="entry name" value="Regulator of nucleoside diphosphate kinase"/>
    <property type="match status" value="1"/>
</dbReference>
<dbReference type="NCBIfam" id="NF004396">
    <property type="entry name" value="PRK05753.1"/>
    <property type="match status" value="1"/>
</dbReference>
<gene>
    <name evidence="3" type="ORF">B1C78_10915</name>
</gene>
<dbReference type="Pfam" id="PF01272">
    <property type="entry name" value="GreA_GreB"/>
    <property type="match status" value="1"/>
</dbReference>
<dbReference type="InterPro" id="IPR001437">
    <property type="entry name" value="Tscrpt_elong_fac_GreA/B_C"/>
</dbReference>
<keyword evidence="3" id="KW-0418">Kinase</keyword>
<accession>A0A1V3NEV0</accession>
<dbReference type="Gene3D" id="1.10.286.20">
    <property type="match status" value="1"/>
</dbReference>
<evidence type="ECO:0000259" key="1">
    <source>
        <dbReference type="Pfam" id="PF01272"/>
    </source>
</evidence>